<accession>M1P7S8</accession>
<proteinExistence type="predicted"/>
<dbReference type="PANTHER" id="PTHR34227">
    <property type="entry name" value="CHAPERONE PROTEIN YCDY"/>
    <property type="match status" value="1"/>
</dbReference>
<gene>
    <name evidence="2" type="ordered locus">UWK_02989</name>
</gene>
<name>M1P7S8_DESSD</name>
<dbReference type="HOGENOM" id="CLU_077650_0_0_7"/>
<dbReference type="eggNOG" id="COG3381">
    <property type="taxonomic scope" value="Bacteria"/>
</dbReference>
<dbReference type="KEGG" id="dsf:UWK_02989"/>
<dbReference type="OrthoDB" id="13061at2"/>
<dbReference type="EMBL" id="CP003985">
    <property type="protein sequence ID" value="AGF79518.1"/>
    <property type="molecule type" value="Genomic_DNA"/>
</dbReference>
<evidence type="ECO:0000313" key="2">
    <source>
        <dbReference type="EMBL" id="AGF79518.1"/>
    </source>
</evidence>
<dbReference type="InterPro" id="IPR036411">
    <property type="entry name" value="TorD-like_sf"/>
</dbReference>
<keyword evidence="1" id="KW-0143">Chaperone</keyword>
<dbReference type="SUPFAM" id="SSF89155">
    <property type="entry name" value="TorD-like"/>
    <property type="match status" value="1"/>
</dbReference>
<dbReference type="STRING" id="1167006.UWK_02989"/>
<dbReference type="Gene3D" id="1.10.3480.10">
    <property type="entry name" value="TorD-like"/>
    <property type="match status" value="1"/>
</dbReference>
<sequence length="232" mass="26694">MKVTAETESNAGSVGILAFSQEQGRDTEQLHLARHAIYKMLSLAYLYPGDIDWTTFTRELPGVLGEASEVLCLDVREETEVLADMSSSLDFNELCCDHTALFINSPNTNRISPYESVYLEDTIMGQSARRVGEQYEQYGFTVDPQHSYLLPDHIALELDFMACLIEKAIESGSFSQDEQCRFFIDHPGKWMHQFLADVKKRKPKTYFSLLAEMANKFFQYEMRMFSSWNKKM</sequence>
<reference evidence="3" key="1">
    <citation type="journal article" date="2013" name="Stand. Genomic Sci.">
        <title>Complete genome sequence of Desulfocapsa sulfexigens, a marine deltaproteobacterium specialized in disproportionating inorganic sulfur compounds.</title>
        <authorList>
            <person name="Finster K.W."/>
            <person name="Kjeldsen K.U."/>
            <person name="Kube M."/>
            <person name="Reinhardt R."/>
            <person name="Mussmann M."/>
            <person name="Amann R."/>
            <person name="Schreiber L."/>
        </authorList>
    </citation>
    <scope>NUCLEOTIDE SEQUENCE [LARGE SCALE GENOMIC DNA]</scope>
    <source>
        <strain evidence="3">DSM 10523 / SB164P1</strain>
    </source>
</reference>
<dbReference type="PANTHER" id="PTHR34227:SF1">
    <property type="entry name" value="DIMETHYL SULFOXIDE REDUCTASE CHAPERONE-RELATED"/>
    <property type="match status" value="1"/>
</dbReference>
<organism evidence="2 3">
    <name type="scientific">Desulfocapsa sulfexigens (strain DSM 10523 / SB164P1)</name>
    <dbReference type="NCBI Taxonomy" id="1167006"/>
    <lineage>
        <taxon>Bacteria</taxon>
        <taxon>Pseudomonadati</taxon>
        <taxon>Thermodesulfobacteriota</taxon>
        <taxon>Desulfobulbia</taxon>
        <taxon>Desulfobulbales</taxon>
        <taxon>Desulfocapsaceae</taxon>
        <taxon>Desulfocapsa</taxon>
    </lineage>
</organism>
<dbReference type="Proteomes" id="UP000011721">
    <property type="component" value="Chromosome"/>
</dbReference>
<protein>
    <submittedName>
        <fullName evidence="2">Putative component of anaerobic dehydrogenase</fullName>
    </submittedName>
</protein>
<evidence type="ECO:0000313" key="3">
    <source>
        <dbReference type="Proteomes" id="UP000011721"/>
    </source>
</evidence>
<evidence type="ECO:0000256" key="1">
    <source>
        <dbReference type="ARBA" id="ARBA00023186"/>
    </source>
</evidence>
<keyword evidence="3" id="KW-1185">Reference proteome</keyword>
<dbReference type="InterPro" id="IPR050289">
    <property type="entry name" value="TorD/DmsD_chaperones"/>
</dbReference>
<dbReference type="RefSeq" id="WP_015405202.1">
    <property type="nucleotide sequence ID" value="NC_020304.1"/>
</dbReference>
<dbReference type="InterPro" id="IPR020945">
    <property type="entry name" value="DMSO/NO3_reduct_chaperone"/>
</dbReference>
<dbReference type="Pfam" id="PF02613">
    <property type="entry name" value="Nitrate_red_del"/>
    <property type="match status" value="1"/>
</dbReference>
<dbReference type="AlphaFoldDB" id="M1P7S8"/>